<reference evidence="5 6" key="1">
    <citation type="journal article" date="2013" name="BMC Genomics">
        <title>Reconstruction of the lipid metabolism for the microalga Monoraphidium neglectum from its genome sequence reveals characteristics suitable for biofuel production.</title>
        <authorList>
            <person name="Bogen C."/>
            <person name="Al-Dilaimi A."/>
            <person name="Albersmeier A."/>
            <person name="Wichmann J."/>
            <person name="Grundmann M."/>
            <person name="Rupp O."/>
            <person name="Lauersen K.J."/>
            <person name="Blifernez-Klassen O."/>
            <person name="Kalinowski J."/>
            <person name="Goesmann A."/>
            <person name="Mussgnug J.H."/>
            <person name="Kruse O."/>
        </authorList>
    </citation>
    <scope>NUCLEOTIDE SEQUENCE [LARGE SCALE GENOMIC DNA]</scope>
    <source>
        <strain evidence="5 6">SAG 48.87</strain>
    </source>
</reference>
<keyword evidence="6" id="KW-1185">Reference proteome</keyword>
<gene>
    <name evidence="5" type="ORF">MNEG_5892</name>
</gene>
<keyword evidence="2" id="KW-0456">Lyase</keyword>
<organism evidence="5 6">
    <name type="scientific">Monoraphidium neglectum</name>
    <dbReference type="NCBI Taxonomy" id="145388"/>
    <lineage>
        <taxon>Eukaryota</taxon>
        <taxon>Viridiplantae</taxon>
        <taxon>Chlorophyta</taxon>
        <taxon>core chlorophytes</taxon>
        <taxon>Chlorophyceae</taxon>
        <taxon>CS clade</taxon>
        <taxon>Sphaeropleales</taxon>
        <taxon>Selenastraceae</taxon>
        <taxon>Monoraphidium</taxon>
    </lineage>
</organism>
<evidence type="ECO:0000259" key="4">
    <source>
        <dbReference type="Pfam" id="PF05426"/>
    </source>
</evidence>
<dbReference type="Proteomes" id="UP000054498">
    <property type="component" value="Unassembled WGS sequence"/>
</dbReference>
<evidence type="ECO:0000313" key="5">
    <source>
        <dbReference type="EMBL" id="KIZ02067.1"/>
    </source>
</evidence>
<proteinExistence type="predicted"/>
<dbReference type="EMBL" id="KK101130">
    <property type="protein sequence ID" value="KIZ02067.1"/>
    <property type="molecule type" value="Genomic_DNA"/>
</dbReference>
<name>A0A0D2MNF0_9CHLO</name>
<dbReference type="SUPFAM" id="SSF48230">
    <property type="entry name" value="Chondroitin AC/alginate lyase"/>
    <property type="match status" value="1"/>
</dbReference>
<protein>
    <recommendedName>
        <fullName evidence="4">Alginate lyase domain-containing protein</fullName>
    </recommendedName>
</protein>
<dbReference type="OrthoDB" id="5302720at2759"/>
<sequence>MLPPKDVPRPDLDAGKYDWHFKKCSTPRVAEVPVFYRSGDRATTVRAGPYWGGAVKIERQQVPELTPALIRRIKQAALAAAPAAVPAGARALRDTVDALRPDGGKSSGFIHPGGYAGAEELALLRERLEGGAPLQAAAKESLLTPMCAHYAFVEMDASMAYRNAVAYAATGDERYASQAMDSVMAWARTNKAFGIEERNGPLEVAWGCSAMARAMDLLRATWPGFRQEHLSTFMSWVRTVLMPQMDYYVDVLNPGLLEGRAKETVWYGNWPATMSDAMMAVGVLSDDRPRYERGLALYRATVEGYLRWGRGRYAKGRMIGETTETLRDVYHTLFGLGSLIQAAETAWGQDTDVYSEQRYALAAAMELHARIINAYESSDEGALPSGFRFFESMPQAPEGCAWSWDMYSQSWSSHPKSGHSGKCGALKDKYKYLLGIKYLPNGFEIGYNHFVGRLGMKMPETAALLRQHPVDWFAFCWGLGTLTHAGTAEQLWRAGVGPATLCAKEPRKPQPKVKKGSSNKRPFVS</sequence>
<feature type="region of interest" description="Disordered" evidence="3">
    <location>
        <begin position="502"/>
        <end position="525"/>
    </location>
</feature>
<dbReference type="RefSeq" id="XP_013901086.1">
    <property type="nucleotide sequence ID" value="XM_014045632.1"/>
</dbReference>
<feature type="compositionally biased region" description="Basic residues" evidence="3">
    <location>
        <begin position="509"/>
        <end position="518"/>
    </location>
</feature>
<dbReference type="GO" id="GO:0016829">
    <property type="term" value="F:lyase activity"/>
    <property type="evidence" value="ECO:0007669"/>
    <property type="project" value="UniProtKB-KW"/>
</dbReference>
<dbReference type="Gene3D" id="1.50.10.100">
    <property type="entry name" value="Chondroitin AC/alginate lyase"/>
    <property type="match status" value="1"/>
</dbReference>
<evidence type="ECO:0000256" key="1">
    <source>
        <dbReference type="ARBA" id="ARBA00022729"/>
    </source>
</evidence>
<dbReference type="STRING" id="145388.A0A0D2MNF0"/>
<feature type="domain" description="Alginate lyase" evidence="4">
    <location>
        <begin position="156"/>
        <end position="372"/>
    </location>
</feature>
<keyword evidence="1" id="KW-0732">Signal</keyword>
<accession>A0A0D2MNF0</accession>
<dbReference type="Pfam" id="PF05426">
    <property type="entry name" value="Alginate_lyase"/>
    <property type="match status" value="1"/>
</dbReference>
<dbReference type="InterPro" id="IPR008929">
    <property type="entry name" value="Chondroitin_lyas"/>
</dbReference>
<evidence type="ECO:0000313" key="6">
    <source>
        <dbReference type="Proteomes" id="UP000054498"/>
    </source>
</evidence>
<dbReference type="AlphaFoldDB" id="A0A0D2MNF0"/>
<evidence type="ECO:0000256" key="2">
    <source>
        <dbReference type="ARBA" id="ARBA00023239"/>
    </source>
</evidence>
<dbReference type="KEGG" id="mng:MNEG_5892"/>
<evidence type="ECO:0000256" key="3">
    <source>
        <dbReference type="SAM" id="MobiDB-lite"/>
    </source>
</evidence>
<dbReference type="InterPro" id="IPR008397">
    <property type="entry name" value="Alginate_lyase_dom"/>
</dbReference>
<dbReference type="GeneID" id="25738769"/>